<comment type="caution">
    <text evidence="2">The sequence shown here is derived from an EMBL/GenBank/DDBJ whole genome shotgun (WGS) entry which is preliminary data.</text>
</comment>
<accession>A0ABW2MRB4</accession>
<sequence>MIQSTFKNPFKFFALSLTTLLVSACASYQPQSNISQASLKGEQPIHTFYIAGGQGNGVVNSNLQSLLESYLENAPKESTLLYTGDYTVANEDNKDTKETRLAAQLSATKNFKGKTYFVPGDNEWSSFDAGKIEWVEDYIKDNDIKRTEVEPNNVCPLEYREVADDLDMILVDSQWYIANWDRVEQINQKCTDIVTRRRFAEELEGMIKDSRNKNLVIVMHHPIYTNGTYAKSIGGFSPKQANFERYNKLRVLVSSLVAELDRVTIISGHEESLQYLKGGNVRQIISGSMGGAKVTNRSKDDITAMGGILRYEGQFTYGKEGFAILKYYKDGSSTVDFITSEAEKNSFDVTEQFPEEEKEFTTPNFESSTKTLAITTNEDKLNKSGFYKFFWGKRYRSYFGKPVTAEVGILENMYNGLVVQKKGGGHQSYSARLNDSDDREYAMRGLEKNALKFLRFKIKGIAYNEEEYKGTFAEEAVYDFFSTTHPYMQLVINPLAESVNINHANTQLYYVPKQPGFEILGEAYGDQLYYIEERPNDAQADYEGYNRANPEMAGEITEFESSTDVFEKLIEDEKFSVDQRAFIRARIFDMLIGDWDRHEDQWRWAQYKISDDDVRFIPVPRDRDAAFSKFDGIAIPLIKLILPDVRFWQSYGPEIKNIKWFNGEANNIDRSLLNKYDASVWEEEAKAIQLGMTDAVIDQAFTRLPKEVQDETSDQIKNHLKERLKNIVSIARRYGERMDETVAIHGTIKDDNIIITRMENGMTKVVLERKLKDKANKVFFERTFQADQTDEIWIYGLDDNDNFTVEGDNSNNEIKIRLIGGYGDDDFTITNAKNLKVYDWKYEDTDFDAKKPATQFTNQYETNTWHWRYFQENSNILIPNIGFRTDDGLYIGADDTYTNNGFNGNPFRFQYKLSAKYFFNFQAVEVAYSGTFANIFPGLNLEINGYGTTNGYAKNFFGYGNETFYDDDATERDFNRARTQQLSGNAGIAGKFLKVRGTFESFKVALDTNRFFTPANVNAQTFERQNYVGGEAVAEYKNQDAADFPTKALYLGATVGYKSNLDLENNSFGYASARIGVQQKLISSGNLVLATTAEGKINTGEPGEDFFFYHAPTLGGNNGLRGFRDERFTGKSYFYQSTDLKLRLARIVTGVVPITFGTYGGFDYGRVWVDNDTSNQWHTSYGGGIWFSGLNSFALNAGFFLSEEDEIIQVGFGFGF</sequence>
<gene>
    <name evidence="2" type="ORF">ACFQO1_06955</name>
</gene>
<proteinExistence type="predicted"/>
<dbReference type="RefSeq" id="WP_380217265.1">
    <property type="nucleotide sequence ID" value="NZ_JBHTBN010000003.1"/>
</dbReference>
<keyword evidence="1" id="KW-0732">Signal</keyword>
<dbReference type="EMBL" id="JBHTBN010000003">
    <property type="protein sequence ID" value="MFC7357419.1"/>
    <property type="molecule type" value="Genomic_DNA"/>
</dbReference>
<evidence type="ECO:0000313" key="2">
    <source>
        <dbReference type="EMBL" id="MFC7357419.1"/>
    </source>
</evidence>
<dbReference type="Gene3D" id="3.60.21.10">
    <property type="match status" value="1"/>
</dbReference>
<evidence type="ECO:0000256" key="1">
    <source>
        <dbReference type="SAM" id="SignalP"/>
    </source>
</evidence>
<reference evidence="3" key="1">
    <citation type="journal article" date="2019" name="Int. J. Syst. Evol. Microbiol.">
        <title>The Global Catalogue of Microorganisms (GCM) 10K type strain sequencing project: providing services to taxonomists for standard genome sequencing and annotation.</title>
        <authorList>
            <consortium name="The Broad Institute Genomics Platform"/>
            <consortium name="The Broad Institute Genome Sequencing Center for Infectious Disease"/>
            <person name="Wu L."/>
            <person name="Ma J."/>
        </authorList>
    </citation>
    <scope>NUCLEOTIDE SEQUENCE [LARGE SCALE GENOMIC DNA]</scope>
    <source>
        <strain evidence="3">CGMCC 1.16306</strain>
    </source>
</reference>
<dbReference type="Gene3D" id="2.40.160.50">
    <property type="entry name" value="membrane protein fhac: a member of the omp85/tpsb transporter family"/>
    <property type="match status" value="1"/>
</dbReference>
<name>A0ABW2MRB4_9FLAO</name>
<dbReference type="InterPro" id="IPR029052">
    <property type="entry name" value="Metallo-depent_PP-like"/>
</dbReference>
<feature type="chain" id="PRO_5046243118" description="Calcineurin-like phosphoesterase domain-containing protein" evidence="1">
    <location>
        <begin position="27"/>
        <end position="1216"/>
    </location>
</feature>
<keyword evidence="3" id="KW-1185">Reference proteome</keyword>
<feature type="signal peptide" evidence="1">
    <location>
        <begin position="1"/>
        <end position="26"/>
    </location>
</feature>
<dbReference type="Proteomes" id="UP001596415">
    <property type="component" value="Unassembled WGS sequence"/>
</dbReference>
<evidence type="ECO:0008006" key="4">
    <source>
        <dbReference type="Google" id="ProtNLM"/>
    </source>
</evidence>
<dbReference type="SUPFAM" id="SSF56300">
    <property type="entry name" value="Metallo-dependent phosphatases"/>
    <property type="match status" value="1"/>
</dbReference>
<evidence type="ECO:0000313" key="3">
    <source>
        <dbReference type="Proteomes" id="UP001596415"/>
    </source>
</evidence>
<dbReference type="PROSITE" id="PS51257">
    <property type="entry name" value="PROKAR_LIPOPROTEIN"/>
    <property type="match status" value="1"/>
</dbReference>
<organism evidence="2 3">
    <name type="scientific">Jejudonia soesokkakensis</name>
    <dbReference type="NCBI Taxonomy" id="1323432"/>
    <lineage>
        <taxon>Bacteria</taxon>
        <taxon>Pseudomonadati</taxon>
        <taxon>Bacteroidota</taxon>
        <taxon>Flavobacteriia</taxon>
        <taxon>Flavobacteriales</taxon>
        <taxon>Flavobacteriaceae</taxon>
        <taxon>Jejudonia</taxon>
    </lineage>
</organism>
<protein>
    <recommendedName>
        <fullName evidence="4">Calcineurin-like phosphoesterase domain-containing protein</fullName>
    </recommendedName>
</protein>